<evidence type="ECO:0000313" key="3">
    <source>
        <dbReference type="Proteomes" id="UP001304515"/>
    </source>
</evidence>
<accession>A0AA96EWM3</accession>
<name>A0AA96EWM3_9FLAO</name>
<evidence type="ECO:0000313" key="1">
    <source>
        <dbReference type="EMBL" id="WNM18518.1"/>
    </source>
</evidence>
<accession>A0AA96F1U4</accession>
<keyword evidence="3" id="KW-1185">Reference proteome</keyword>
<sequence length="124" mass="14271">MKKLVIIVALVMFLKPVFPVIDYIVNYDYISKELCENKAKPELECNGKCKLMQGLAKASDEDKPISSDKKVVHLETELLFFKEIETLIARQTYFQHKISISDNYSNLYFHLNGCAVFHPPTIIT</sequence>
<gene>
    <name evidence="2" type="ORF">RN605_04205</name>
    <name evidence="1" type="ORF">RN608_10905</name>
</gene>
<dbReference type="AlphaFoldDB" id="A0AA96EWM3"/>
<dbReference type="KEGG" id="fcj:RN605_04205"/>
<evidence type="ECO:0000313" key="2">
    <source>
        <dbReference type="EMBL" id="WNM22569.1"/>
    </source>
</evidence>
<organism evidence="1">
    <name type="scientific">Flavobacterium capsici</name>
    <dbReference type="NCBI Taxonomy" id="3075618"/>
    <lineage>
        <taxon>Bacteria</taxon>
        <taxon>Pseudomonadati</taxon>
        <taxon>Bacteroidota</taxon>
        <taxon>Flavobacteriia</taxon>
        <taxon>Flavobacteriales</taxon>
        <taxon>Flavobacteriaceae</taxon>
        <taxon>Flavobacterium</taxon>
    </lineage>
</organism>
<dbReference type="Proteomes" id="UP001304515">
    <property type="component" value="Chromosome"/>
</dbReference>
<dbReference type="RefSeq" id="WP_313322489.1">
    <property type="nucleotide sequence ID" value="NZ_CP134878.1"/>
</dbReference>
<reference evidence="1 3" key="1">
    <citation type="submission" date="2023-09" db="EMBL/GenBank/DDBJ databases">
        <title>Flavobacterium sp. a novel bacteria isolate from Pepper rhizosphere.</title>
        <authorList>
            <person name="Peng Y."/>
            <person name="Lee J."/>
        </authorList>
    </citation>
    <scope>NUCLEOTIDE SEQUENCE</scope>
    <source>
        <strain evidence="1">PMR2A8</strain>
        <strain evidence="2 3">PMTSA4</strain>
    </source>
</reference>
<proteinExistence type="predicted"/>
<dbReference type="EMBL" id="CP134890">
    <property type="protein sequence ID" value="WNM22569.1"/>
    <property type="molecule type" value="Genomic_DNA"/>
</dbReference>
<dbReference type="EMBL" id="CP134878">
    <property type="protein sequence ID" value="WNM18518.1"/>
    <property type="molecule type" value="Genomic_DNA"/>
</dbReference>
<protein>
    <submittedName>
        <fullName evidence="1">Uncharacterized protein</fullName>
    </submittedName>
</protein>